<sequence length="410" mass="46973">MKPLSLDVISRYLTKNVIAEVFKLKTDSDEDIENIELTKAAPNGEGLLSAVYRIKVTGKRYSTSFIGKGFVDNERIKNSLNCAELFRREALFYSDVLPILVDLQQSLGASECIQNSVPICYGCYLDGVNDYIVLEDLGESRCKSLTKHPTKCERDSVLETLAHLHAVSMTLRIKKPDEFKRIADLIPEAYYTEKNRDWYSKFQHKAVMIDQAILIEHEDPSSVYYKKYNELLGQDVYGCLIEMTTTRGDFTVINHGDSWTPNFLRSKGRTVAIDFQMIRCASPVTDLMLFLFMCTNVCSNVEQFEEALDHYYNFLDYFLKDMGMDVAIVFPRDAFENELKIYGKFGFLTCLTSIPLLANEGTSALQLTEDFPEHSRIPLEKLWDISPIKNEQYQMRFVNALRLAVDANLI</sequence>
<dbReference type="Gene3D" id="3.90.1200.10">
    <property type="match status" value="1"/>
</dbReference>
<dbReference type="SMART" id="SM00587">
    <property type="entry name" value="CHK"/>
    <property type="match status" value="1"/>
</dbReference>
<protein>
    <submittedName>
        <fullName evidence="3">Uncharacterized protein LOC114245427</fullName>
    </submittedName>
</protein>
<dbReference type="KEGG" id="bman:114245427"/>
<feature type="domain" description="CHK kinase-like" evidence="1">
    <location>
        <begin position="132"/>
        <end position="321"/>
    </location>
</feature>
<dbReference type="Pfam" id="PF02958">
    <property type="entry name" value="EcKL"/>
    <property type="match status" value="1"/>
</dbReference>
<evidence type="ECO:0000259" key="1">
    <source>
        <dbReference type="SMART" id="SM00587"/>
    </source>
</evidence>
<dbReference type="OrthoDB" id="190089at2759"/>
<dbReference type="AlphaFoldDB" id="A0A6J2JX12"/>
<keyword evidence="2" id="KW-1185">Reference proteome</keyword>
<dbReference type="Proteomes" id="UP000504629">
    <property type="component" value="Unplaced"/>
</dbReference>
<dbReference type="InterPro" id="IPR015897">
    <property type="entry name" value="CHK_kinase-like"/>
</dbReference>
<accession>A0A6J2JX12</accession>
<dbReference type="PANTHER" id="PTHR11012:SF57">
    <property type="entry name" value="LD10016P"/>
    <property type="match status" value="1"/>
</dbReference>
<name>A0A6J2JX12_BOMMA</name>
<dbReference type="PANTHER" id="PTHR11012">
    <property type="entry name" value="PROTEIN KINASE-LIKE DOMAIN-CONTAINING"/>
    <property type="match status" value="1"/>
</dbReference>
<dbReference type="InterPro" id="IPR011009">
    <property type="entry name" value="Kinase-like_dom_sf"/>
</dbReference>
<dbReference type="InterPro" id="IPR004119">
    <property type="entry name" value="EcKL"/>
</dbReference>
<organism evidence="2 3">
    <name type="scientific">Bombyx mandarina</name>
    <name type="common">Wild silk moth</name>
    <name type="synonym">Wild silkworm</name>
    <dbReference type="NCBI Taxonomy" id="7092"/>
    <lineage>
        <taxon>Eukaryota</taxon>
        <taxon>Metazoa</taxon>
        <taxon>Ecdysozoa</taxon>
        <taxon>Arthropoda</taxon>
        <taxon>Hexapoda</taxon>
        <taxon>Insecta</taxon>
        <taxon>Pterygota</taxon>
        <taxon>Neoptera</taxon>
        <taxon>Endopterygota</taxon>
        <taxon>Lepidoptera</taxon>
        <taxon>Glossata</taxon>
        <taxon>Ditrysia</taxon>
        <taxon>Bombycoidea</taxon>
        <taxon>Bombycidae</taxon>
        <taxon>Bombycinae</taxon>
        <taxon>Bombyx</taxon>
    </lineage>
</organism>
<dbReference type="GeneID" id="114245427"/>
<reference evidence="3" key="1">
    <citation type="submission" date="2025-08" db="UniProtKB">
        <authorList>
            <consortium name="RefSeq"/>
        </authorList>
    </citation>
    <scope>IDENTIFICATION</scope>
    <source>
        <tissue evidence="3">Silk gland</tissue>
    </source>
</reference>
<evidence type="ECO:0000313" key="3">
    <source>
        <dbReference type="RefSeq" id="XP_028033392.1"/>
    </source>
</evidence>
<dbReference type="RefSeq" id="XP_028033392.1">
    <property type="nucleotide sequence ID" value="XM_028177591.1"/>
</dbReference>
<proteinExistence type="predicted"/>
<dbReference type="SUPFAM" id="SSF56112">
    <property type="entry name" value="Protein kinase-like (PK-like)"/>
    <property type="match status" value="1"/>
</dbReference>
<evidence type="ECO:0000313" key="2">
    <source>
        <dbReference type="Proteomes" id="UP000504629"/>
    </source>
</evidence>
<gene>
    <name evidence="3" type="primary">LOC114245427</name>
</gene>